<gene>
    <name evidence="6" type="ORF">CEUSTIGMA_g155.t1</name>
</gene>
<dbReference type="FunFam" id="3.90.1030.20:FF:000002">
    <property type="entry name" value="DNA polymerase delta subunit"/>
    <property type="match status" value="1"/>
</dbReference>
<dbReference type="Pfam" id="PF09507">
    <property type="entry name" value="CDC27"/>
    <property type="match status" value="1"/>
</dbReference>
<dbReference type="PANTHER" id="PTHR17598:SF13">
    <property type="entry name" value="DNA POLYMERASE DELTA SUBUNIT 3"/>
    <property type="match status" value="1"/>
</dbReference>
<protein>
    <recommendedName>
        <fullName evidence="2">DNA polymerase delta subunit 3</fullName>
    </recommendedName>
</protein>
<name>A0A250WPS5_9CHLO</name>
<feature type="region of interest" description="Disordered" evidence="5">
    <location>
        <begin position="374"/>
        <end position="449"/>
    </location>
</feature>
<evidence type="ECO:0000256" key="5">
    <source>
        <dbReference type="SAM" id="MobiDB-lite"/>
    </source>
</evidence>
<dbReference type="PANTHER" id="PTHR17598">
    <property type="entry name" value="DNA POLYMERASE DELTA SUBUNIT 3"/>
    <property type="match status" value="1"/>
</dbReference>
<keyword evidence="4" id="KW-0539">Nucleus</keyword>
<evidence type="ECO:0000256" key="3">
    <source>
        <dbReference type="ARBA" id="ARBA00022705"/>
    </source>
</evidence>
<evidence type="ECO:0000256" key="4">
    <source>
        <dbReference type="ARBA" id="ARBA00023242"/>
    </source>
</evidence>
<feature type="compositionally biased region" description="Polar residues" evidence="5">
    <location>
        <begin position="210"/>
        <end position="228"/>
    </location>
</feature>
<evidence type="ECO:0000313" key="6">
    <source>
        <dbReference type="EMBL" id="GAX72699.1"/>
    </source>
</evidence>
<dbReference type="EMBL" id="BEGY01000001">
    <property type="protein sequence ID" value="GAX72699.1"/>
    <property type="molecule type" value="Genomic_DNA"/>
</dbReference>
<proteinExistence type="predicted"/>
<dbReference type="GO" id="GO:1904161">
    <property type="term" value="P:DNA synthesis involved in UV-damage excision repair"/>
    <property type="evidence" value="ECO:0007669"/>
    <property type="project" value="TreeGrafter"/>
</dbReference>
<dbReference type="AlphaFoldDB" id="A0A250WPS5"/>
<feature type="region of interest" description="Disordered" evidence="5">
    <location>
        <begin position="208"/>
        <end position="228"/>
    </location>
</feature>
<comment type="subcellular location">
    <subcellularLocation>
        <location evidence="1">Nucleus</location>
    </subcellularLocation>
</comment>
<dbReference type="Gene3D" id="3.90.1030.20">
    <property type="entry name" value="DNA polymerase delta, p66 (Cdc27) subunit, wHTH domain"/>
    <property type="match status" value="1"/>
</dbReference>
<comment type="caution">
    <text evidence="6">The sequence shown here is derived from an EMBL/GenBank/DDBJ whole genome shotgun (WGS) entry which is preliminary data.</text>
</comment>
<dbReference type="InterPro" id="IPR041913">
    <property type="entry name" value="POLD3_sf"/>
</dbReference>
<dbReference type="GO" id="GO:0006271">
    <property type="term" value="P:DNA strand elongation involved in DNA replication"/>
    <property type="evidence" value="ECO:0007669"/>
    <property type="project" value="TreeGrafter"/>
</dbReference>
<dbReference type="GO" id="GO:0003887">
    <property type="term" value="F:DNA-directed DNA polymerase activity"/>
    <property type="evidence" value="ECO:0007669"/>
    <property type="project" value="TreeGrafter"/>
</dbReference>
<reference evidence="6 7" key="1">
    <citation type="submission" date="2017-08" db="EMBL/GenBank/DDBJ databases">
        <title>Acidophilic green algal genome provides insights into adaptation to an acidic environment.</title>
        <authorList>
            <person name="Hirooka S."/>
            <person name="Hirose Y."/>
            <person name="Kanesaki Y."/>
            <person name="Higuchi S."/>
            <person name="Fujiwara T."/>
            <person name="Onuma R."/>
            <person name="Era A."/>
            <person name="Ohbayashi R."/>
            <person name="Uzuka A."/>
            <person name="Nozaki H."/>
            <person name="Yoshikawa H."/>
            <person name="Miyagishima S.Y."/>
        </authorList>
    </citation>
    <scope>NUCLEOTIDE SEQUENCE [LARGE SCALE GENOMIC DNA]</scope>
    <source>
        <strain evidence="6 7">NIES-2499</strain>
    </source>
</reference>
<dbReference type="GO" id="GO:0043625">
    <property type="term" value="C:delta DNA polymerase complex"/>
    <property type="evidence" value="ECO:0007669"/>
    <property type="project" value="InterPro"/>
</dbReference>
<dbReference type="InterPro" id="IPR019038">
    <property type="entry name" value="POLD3"/>
</dbReference>
<evidence type="ECO:0000256" key="2">
    <source>
        <dbReference type="ARBA" id="ARBA00017589"/>
    </source>
</evidence>
<feature type="region of interest" description="Disordered" evidence="5">
    <location>
        <begin position="484"/>
        <end position="535"/>
    </location>
</feature>
<dbReference type="OrthoDB" id="514823at2759"/>
<keyword evidence="7" id="KW-1185">Reference proteome</keyword>
<dbReference type="GO" id="GO:0006297">
    <property type="term" value="P:nucleotide-excision repair, DNA gap filling"/>
    <property type="evidence" value="ECO:0007669"/>
    <property type="project" value="TreeGrafter"/>
</dbReference>
<accession>A0A250WPS5</accession>
<feature type="compositionally biased region" description="Polar residues" evidence="5">
    <location>
        <begin position="494"/>
        <end position="512"/>
    </location>
</feature>
<dbReference type="Proteomes" id="UP000232323">
    <property type="component" value="Unassembled WGS sequence"/>
</dbReference>
<evidence type="ECO:0000313" key="7">
    <source>
        <dbReference type="Proteomes" id="UP000232323"/>
    </source>
</evidence>
<evidence type="ECO:0000256" key="1">
    <source>
        <dbReference type="ARBA" id="ARBA00004123"/>
    </source>
</evidence>
<dbReference type="STRING" id="1157962.A0A250WPS5"/>
<sequence>MNDLSQEDIISELTSLIDDDLKVISYKWLARNYGISANLAKRVLLRFAEERKERLRIHFLISGKAKDGAQVVTVVESGDVEGFRSKLDCITSSHIYSVAPAYEVDPHTLWQHELMQTQELLRGVTDGIANTSVSAFKNNQCSSVHFTQPPKRAGISVIPAGQLEPIPKLPLTSPKPEAEDVNNCAVEVKSVSKLGATCTAKSTLADKKSLQTPQLTSGNQASAATFGKSSGNALSKLSKMAGKTVECKLKEAKAIQASKVQSSQAEPSAALAAAAAVVASLAQPLDDIDEASSPNLAVKRSKRTVRIEDSDDEDVRENVMINNKELSMDFELVPKSSSAAALEARLKGNSNLESCEVNHAETDNHDEATVLPEEKKLLQKSGKKVPTVPGKRKKDQENMATDKSIKKSKSSKAVSMERTSEGQLPPETAPSSEPASSAYFENKQSATVGAKTRLLQTSYNEKGEEVTEEVWVDSSNVEEIRQPLAPVAGPVKTSIDSNSTKQESTKPVSGKSSGALKSKTSAGAQKGIMSFFGKK</sequence>
<organism evidence="6 7">
    <name type="scientific">Chlamydomonas eustigma</name>
    <dbReference type="NCBI Taxonomy" id="1157962"/>
    <lineage>
        <taxon>Eukaryota</taxon>
        <taxon>Viridiplantae</taxon>
        <taxon>Chlorophyta</taxon>
        <taxon>core chlorophytes</taxon>
        <taxon>Chlorophyceae</taxon>
        <taxon>CS clade</taxon>
        <taxon>Chlamydomonadales</taxon>
        <taxon>Chlamydomonadaceae</taxon>
        <taxon>Chlamydomonas</taxon>
    </lineage>
</organism>
<keyword evidence="3" id="KW-0235">DNA replication</keyword>
<feature type="compositionally biased region" description="Low complexity" evidence="5">
    <location>
        <begin position="425"/>
        <end position="438"/>
    </location>
</feature>